<dbReference type="OrthoDB" id="2243660at2"/>
<proteinExistence type="predicted"/>
<keyword evidence="1" id="KW-0812">Transmembrane</keyword>
<evidence type="ECO:0000256" key="1">
    <source>
        <dbReference type="SAM" id="Phobius"/>
    </source>
</evidence>
<sequence>MYYLKMSNLVLSFLLELYALFMSGYWGLTFKFDKSLNVLICLLIPVMLMILWGILCAPSSVYRLSGFKLIALKVLIFGGIALLLLSMHYPRQATIFVVLVVVNLSINGYFKTI</sequence>
<feature type="transmembrane region" description="Helical" evidence="1">
    <location>
        <begin position="9"/>
        <end position="30"/>
    </location>
</feature>
<feature type="transmembrane region" description="Helical" evidence="1">
    <location>
        <begin position="69"/>
        <end position="87"/>
    </location>
</feature>
<evidence type="ECO:0008006" key="4">
    <source>
        <dbReference type="Google" id="ProtNLM"/>
    </source>
</evidence>
<evidence type="ECO:0000313" key="3">
    <source>
        <dbReference type="Proteomes" id="UP000185655"/>
    </source>
</evidence>
<dbReference type="Proteomes" id="UP000185655">
    <property type="component" value="Unassembled WGS sequence"/>
</dbReference>
<dbReference type="AlphaFoldDB" id="A0A1K2HH40"/>
<organism evidence="2 3">
    <name type="scientific">Pseudolactococcus chungangensis CAU 28 = DSM 22330</name>
    <dbReference type="NCBI Taxonomy" id="1122154"/>
    <lineage>
        <taxon>Bacteria</taxon>
        <taxon>Bacillati</taxon>
        <taxon>Bacillota</taxon>
        <taxon>Bacilli</taxon>
        <taxon>Lactobacillales</taxon>
        <taxon>Streptococcaceae</taxon>
        <taxon>Pseudolactococcus</taxon>
    </lineage>
</organism>
<keyword evidence="1" id="KW-0472">Membrane</keyword>
<feature type="transmembrane region" description="Helical" evidence="1">
    <location>
        <begin position="36"/>
        <end position="57"/>
    </location>
</feature>
<dbReference type="InterPro" id="IPR021214">
    <property type="entry name" value="DUF2568"/>
</dbReference>
<protein>
    <recommendedName>
        <fullName evidence="4">DUF2568 domain-containing protein</fullName>
    </recommendedName>
</protein>
<accession>A0A1K2HH40</accession>
<feature type="transmembrane region" description="Helical" evidence="1">
    <location>
        <begin position="93"/>
        <end position="110"/>
    </location>
</feature>
<keyword evidence="1" id="KW-1133">Transmembrane helix</keyword>
<reference evidence="2 3" key="1">
    <citation type="submission" date="2016-11" db="EMBL/GenBank/DDBJ databases">
        <authorList>
            <person name="Jaros S."/>
            <person name="Januszkiewicz K."/>
            <person name="Wedrychowicz H."/>
        </authorList>
    </citation>
    <scope>NUCLEOTIDE SEQUENCE [LARGE SCALE GENOMIC DNA]</scope>
    <source>
        <strain evidence="2 3">DSM 22330</strain>
    </source>
</reference>
<name>A0A1K2HH40_9LACT</name>
<dbReference type="STRING" id="1122154.SAMN02746068_01809"/>
<evidence type="ECO:0000313" key="2">
    <source>
        <dbReference type="EMBL" id="SFZ76043.1"/>
    </source>
</evidence>
<dbReference type="Pfam" id="PF10823">
    <property type="entry name" value="DUF2568"/>
    <property type="match status" value="1"/>
</dbReference>
<dbReference type="EMBL" id="FPKS01000013">
    <property type="protein sequence ID" value="SFZ76043.1"/>
    <property type="molecule type" value="Genomic_DNA"/>
</dbReference>
<gene>
    <name evidence="2" type="ORF">SAMN02746068_01809</name>
</gene>